<feature type="signal peptide" evidence="2">
    <location>
        <begin position="1"/>
        <end position="18"/>
    </location>
</feature>
<dbReference type="EC" id="3.1.1.53" evidence="4"/>
<gene>
    <name evidence="4" type="ORF">HDF08_004170</name>
</gene>
<organism evidence="4 5">
    <name type="scientific">Tunturiibacter lichenicola</name>
    <dbReference type="NCBI Taxonomy" id="2051959"/>
    <lineage>
        <taxon>Bacteria</taxon>
        <taxon>Pseudomonadati</taxon>
        <taxon>Acidobacteriota</taxon>
        <taxon>Terriglobia</taxon>
        <taxon>Terriglobales</taxon>
        <taxon>Acidobacteriaceae</taxon>
        <taxon>Tunturiibacter</taxon>
    </lineage>
</organism>
<reference evidence="4 5" key="1">
    <citation type="submission" date="2020-07" db="EMBL/GenBank/DDBJ databases">
        <title>Genomic Encyclopedia of Type Strains, Phase IV (KMG-V): Genome sequencing to study the core and pangenomes of soil and plant-associated prokaryotes.</title>
        <authorList>
            <person name="Whitman W."/>
        </authorList>
    </citation>
    <scope>NUCLEOTIDE SEQUENCE [LARGE SCALE GENOMIC DNA]</scope>
    <source>
        <strain evidence="4 5">M8UP22</strain>
    </source>
</reference>
<dbReference type="GO" id="GO:0005975">
    <property type="term" value="P:carbohydrate metabolic process"/>
    <property type="evidence" value="ECO:0007669"/>
    <property type="project" value="TreeGrafter"/>
</dbReference>
<dbReference type="InterPro" id="IPR036514">
    <property type="entry name" value="SGNH_hydro_sf"/>
</dbReference>
<feature type="chain" id="PRO_5032535066" evidence="2">
    <location>
        <begin position="19"/>
        <end position="513"/>
    </location>
</feature>
<dbReference type="InterPro" id="IPR005181">
    <property type="entry name" value="SASA"/>
</dbReference>
<dbReference type="Pfam" id="PF03629">
    <property type="entry name" value="SASA"/>
    <property type="match status" value="1"/>
</dbReference>
<dbReference type="InterPro" id="IPR013783">
    <property type="entry name" value="Ig-like_fold"/>
</dbReference>
<evidence type="ECO:0000313" key="5">
    <source>
        <dbReference type="Proteomes" id="UP000564385"/>
    </source>
</evidence>
<dbReference type="Proteomes" id="UP000564385">
    <property type="component" value="Unassembled WGS sequence"/>
</dbReference>
<dbReference type="Gene3D" id="3.40.50.1110">
    <property type="entry name" value="SGNH hydrolase"/>
    <property type="match status" value="1"/>
</dbReference>
<dbReference type="SUPFAM" id="SSF52266">
    <property type="entry name" value="SGNH hydrolase"/>
    <property type="match status" value="1"/>
</dbReference>
<proteinExistence type="predicted"/>
<dbReference type="GO" id="GO:0001681">
    <property type="term" value="F:sialate O-acetylesterase activity"/>
    <property type="evidence" value="ECO:0007669"/>
    <property type="project" value="UniProtKB-EC"/>
</dbReference>
<dbReference type="InterPro" id="IPR039329">
    <property type="entry name" value="SIAE"/>
</dbReference>
<evidence type="ECO:0000256" key="2">
    <source>
        <dbReference type="SAM" id="SignalP"/>
    </source>
</evidence>
<evidence type="ECO:0000259" key="3">
    <source>
        <dbReference type="Pfam" id="PF03629"/>
    </source>
</evidence>
<dbReference type="EMBL" id="JACCCU010000003">
    <property type="protein sequence ID" value="NYF92051.1"/>
    <property type="molecule type" value="Genomic_DNA"/>
</dbReference>
<sequence length="513" mass="56300">MKLRLTLCLLASTLAAQAEVSLPKLFSSHMVLQRDMPIHLWGSATPGESVTATFHNLTNTATADLTGRWSLYLPPQPAGGPYTLTVRGTNTITYDDILLGDLWFASGQSNMEMPLDGFGPDTQIEDAEKEIVAANYPDIRLLLIEKDAADYPREDVRATTGWSLCTPASARTFSAVAYFFARDLQKALEDKKQHVAIGLIDSTWGGTPAEAWTSLDALGSNASLMPVFAARAEQADREPTEARLDAFDKQARAEGKPTTPNRDWHPNIESWRPSALYNAMVAPFTPLPIKGVIWYQGEANSALNRAGLYDRLFPTLIKDWRQHWAQGNFPFLYVQISAFASSPKEDWGELRDAQRKTLSLINTGMAVTIDIGNEHNVHPANKQAVGERLSLLGRRLAYNEDVTASGPLFRLAYPDKGSMHVWFDNAAGLHSKNGAAGGSQVEGFEVAGSDRVFLRANARIDHEASGDTIIVASPAIPNPQYVRYAWPNFPQANLYNGANLPASTFTSLEPTRP</sequence>
<evidence type="ECO:0000313" key="4">
    <source>
        <dbReference type="EMBL" id="NYF92051.1"/>
    </source>
</evidence>
<comment type="caution">
    <text evidence="4">The sequence shown here is derived from an EMBL/GenBank/DDBJ whole genome shotgun (WGS) entry which is preliminary data.</text>
</comment>
<protein>
    <submittedName>
        <fullName evidence="4">Sialate O-acetylesterase</fullName>
        <ecNumber evidence="4">3.1.1.53</ecNumber>
    </submittedName>
</protein>
<name>A0A852VLK6_9BACT</name>
<keyword evidence="2" id="KW-0732">Signal</keyword>
<dbReference type="PANTHER" id="PTHR22901:SF0">
    <property type="entry name" value="SIALATE O-ACETYLESTERASE"/>
    <property type="match status" value="1"/>
</dbReference>
<dbReference type="Gene3D" id="2.60.40.10">
    <property type="entry name" value="Immunoglobulins"/>
    <property type="match status" value="1"/>
</dbReference>
<evidence type="ECO:0000256" key="1">
    <source>
        <dbReference type="ARBA" id="ARBA00022801"/>
    </source>
</evidence>
<accession>A0A852VLK6</accession>
<keyword evidence="1 4" id="KW-0378">Hydrolase</keyword>
<dbReference type="AlphaFoldDB" id="A0A852VLK6"/>
<dbReference type="PANTHER" id="PTHR22901">
    <property type="entry name" value="SIALATE O-ACETYLESTERASE"/>
    <property type="match status" value="1"/>
</dbReference>
<feature type="domain" description="Sialate O-acetylesterase" evidence="3">
    <location>
        <begin position="267"/>
        <end position="383"/>
    </location>
</feature>